<evidence type="ECO:0000313" key="1">
    <source>
        <dbReference type="EMBL" id="ADP32591.1"/>
    </source>
</evidence>
<organism evidence="1 2">
    <name type="scientific">Bacillus atrophaeus (strain 1942)</name>
    <dbReference type="NCBI Taxonomy" id="720555"/>
    <lineage>
        <taxon>Bacteria</taxon>
        <taxon>Bacillati</taxon>
        <taxon>Bacillota</taxon>
        <taxon>Bacilli</taxon>
        <taxon>Bacillales</taxon>
        <taxon>Bacillaceae</taxon>
        <taxon>Bacillus</taxon>
    </lineage>
</organism>
<keyword evidence="2" id="KW-1185">Reference proteome</keyword>
<dbReference type="Proteomes" id="UP000006867">
    <property type="component" value="Chromosome"/>
</dbReference>
<accession>A0ABM5LXN1</accession>
<protein>
    <submittedName>
        <fullName evidence="1">Uncharacterized protein</fullName>
    </submittedName>
</protein>
<evidence type="ECO:0000313" key="2">
    <source>
        <dbReference type="Proteomes" id="UP000006867"/>
    </source>
</evidence>
<dbReference type="EMBL" id="CP002207">
    <property type="protein sequence ID" value="ADP32591.1"/>
    <property type="molecule type" value="Genomic_DNA"/>
</dbReference>
<name>A0ABM5LXN1_BACA1</name>
<reference evidence="1 2" key="1">
    <citation type="journal article" date="2011" name="Front. Microbiol.">
        <title>Genomic signatures of strain selection and enhancement in Bacillus atrophaeus var. globigii, a historical biowarfare simulant.</title>
        <authorList>
            <person name="Gibbons H.S."/>
            <person name="Broomall S.M."/>
            <person name="McNew L.A."/>
            <person name="Daligault H."/>
            <person name="Chapman C."/>
            <person name="Bruce D."/>
            <person name="Karavis M."/>
            <person name="Krepps M."/>
            <person name="McGregor P.A."/>
            <person name="Hong C."/>
            <person name="Park K.H."/>
            <person name="Akmal A."/>
            <person name="Feldman A."/>
            <person name="Lin J.S."/>
            <person name="Chang W.E."/>
            <person name="Higgs B.W."/>
            <person name="Demirev P."/>
            <person name="Lindquist J."/>
            <person name="Liem A."/>
            <person name="Fochler E."/>
            <person name="Read T.D."/>
            <person name="Tapia R."/>
            <person name="Johnson S."/>
            <person name="Bishop-Lilly K.A."/>
            <person name="Detter C."/>
            <person name="Han C."/>
            <person name="Sozhamannan S."/>
            <person name="Rosenzweig C.N."/>
            <person name="Skowronski E.W."/>
        </authorList>
    </citation>
    <scope>NUCLEOTIDE SEQUENCE [LARGE SCALE GENOMIC DNA]</scope>
    <source>
        <strain evidence="1 2">1942</strain>
    </source>
</reference>
<proteinExistence type="predicted"/>
<sequence length="50" mass="5864">MKQYKKAKKISFFWRKHILSGAEKAMQIRLVKPLYTKGSASLSNQEKSFM</sequence>
<gene>
    <name evidence="1" type="ordered locus">BATR1942_08290</name>
</gene>